<dbReference type="PRINTS" id="PR00625">
    <property type="entry name" value="JDOMAIN"/>
</dbReference>
<dbReference type="Gene3D" id="1.10.287.110">
    <property type="entry name" value="DnaJ domain"/>
    <property type="match status" value="1"/>
</dbReference>
<dbReference type="PANTHER" id="PTHR24074">
    <property type="entry name" value="CO-CHAPERONE PROTEIN DJLA"/>
    <property type="match status" value="1"/>
</dbReference>
<dbReference type="Proteomes" id="UP000277300">
    <property type="component" value="Unassembled WGS sequence"/>
</dbReference>
<dbReference type="SUPFAM" id="SSF46565">
    <property type="entry name" value="Chaperone J-domain"/>
    <property type="match status" value="1"/>
</dbReference>
<sequence length="196" mass="22205">MTRKHLQDNHYEALGVERSASTDDIKAAYRKLVLEHHPDRAHAKTFTSSRRNNGEDAEILRINAAYDTLSDSETRIKYDLEMFGVSASPDYNDRVVVGSGTGHYKPMTSEDVHQMFGGLNEYERFTTAQYHRQRSHVAPASIGRRCTNFAERKQFRAAKSKLPTQSASVAWLALPVGLIVLWGFNLNNIKNHAKNK</sequence>
<proteinExistence type="predicted"/>
<dbReference type="SMART" id="SM00271">
    <property type="entry name" value="DnaJ"/>
    <property type="match status" value="1"/>
</dbReference>
<keyword evidence="1" id="KW-1133">Transmembrane helix</keyword>
<reference evidence="5 6" key="1">
    <citation type="submission" date="2018-07" db="EMBL/GenBank/DDBJ databases">
        <title>Genome sequencing of oomycete isolates from Chile give support for New Zealand origin for Phytophthora kernoviae and make available the first Nothophytophthora sp. genome.</title>
        <authorList>
            <person name="Studholme D.J."/>
            <person name="Sanfuentes E."/>
            <person name="Panda P."/>
            <person name="Hill R."/>
            <person name="Sambles C."/>
            <person name="Grant M."/>
            <person name="Williams N.M."/>
            <person name="Mcdougal R.L."/>
        </authorList>
    </citation>
    <scope>NUCLEOTIDE SEQUENCE [LARGE SCALE GENOMIC DNA]</scope>
    <source>
        <strain evidence="4">Chile6</strain>
        <strain evidence="3">Chile7</strain>
    </source>
</reference>
<evidence type="ECO:0000313" key="3">
    <source>
        <dbReference type="EMBL" id="RLN46060.1"/>
    </source>
</evidence>
<evidence type="ECO:0000313" key="5">
    <source>
        <dbReference type="Proteomes" id="UP000277300"/>
    </source>
</evidence>
<dbReference type="Pfam" id="PF00226">
    <property type="entry name" value="DnaJ"/>
    <property type="match status" value="1"/>
</dbReference>
<dbReference type="OrthoDB" id="10250354at2759"/>
<comment type="caution">
    <text evidence="4">The sequence shown here is derived from an EMBL/GenBank/DDBJ whole genome shotgun (WGS) entry which is preliminary data.</text>
</comment>
<evidence type="ECO:0000313" key="6">
    <source>
        <dbReference type="Proteomes" id="UP000284657"/>
    </source>
</evidence>
<accession>A0A3F2RJR4</accession>
<dbReference type="EMBL" id="MBAD02002612">
    <property type="protein sequence ID" value="RLN46060.1"/>
    <property type="molecule type" value="Genomic_DNA"/>
</dbReference>
<dbReference type="CDD" id="cd06257">
    <property type="entry name" value="DnaJ"/>
    <property type="match status" value="1"/>
</dbReference>
<evidence type="ECO:0000256" key="1">
    <source>
        <dbReference type="SAM" id="Phobius"/>
    </source>
</evidence>
<protein>
    <recommendedName>
        <fullName evidence="2">J domain-containing protein</fullName>
    </recommendedName>
</protein>
<dbReference type="Proteomes" id="UP000284657">
    <property type="component" value="Unassembled WGS sequence"/>
</dbReference>
<name>A0A3F2RJR4_9STRA</name>
<evidence type="ECO:0000313" key="4">
    <source>
        <dbReference type="EMBL" id="RLN58561.1"/>
    </source>
</evidence>
<evidence type="ECO:0000259" key="2">
    <source>
        <dbReference type="PROSITE" id="PS50076"/>
    </source>
</evidence>
<dbReference type="AlphaFoldDB" id="A0A3F2RJR4"/>
<feature type="domain" description="J" evidence="2">
    <location>
        <begin position="9"/>
        <end position="82"/>
    </location>
</feature>
<gene>
    <name evidence="3" type="ORF">BBJ29_008532</name>
    <name evidence="4" type="ORF">BBP00_00006935</name>
</gene>
<keyword evidence="1" id="KW-0812">Transmembrane</keyword>
<organism evidence="4 5">
    <name type="scientific">Phytophthora kernoviae</name>
    <dbReference type="NCBI Taxonomy" id="325452"/>
    <lineage>
        <taxon>Eukaryota</taxon>
        <taxon>Sar</taxon>
        <taxon>Stramenopiles</taxon>
        <taxon>Oomycota</taxon>
        <taxon>Peronosporomycetes</taxon>
        <taxon>Peronosporales</taxon>
        <taxon>Peronosporaceae</taxon>
        <taxon>Phytophthora</taxon>
    </lineage>
</organism>
<dbReference type="InterPro" id="IPR036869">
    <property type="entry name" value="J_dom_sf"/>
</dbReference>
<dbReference type="PROSITE" id="PS50076">
    <property type="entry name" value="DNAJ_2"/>
    <property type="match status" value="1"/>
</dbReference>
<feature type="transmembrane region" description="Helical" evidence="1">
    <location>
        <begin position="169"/>
        <end position="186"/>
    </location>
</feature>
<dbReference type="InterPro" id="IPR050817">
    <property type="entry name" value="DjlA_DnaK_co-chaperone"/>
</dbReference>
<keyword evidence="1" id="KW-0472">Membrane</keyword>
<dbReference type="EMBL" id="MBDO02000257">
    <property type="protein sequence ID" value="RLN58561.1"/>
    <property type="molecule type" value="Genomic_DNA"/>
</dbReference>
<dbReference type="InterPro" id="IPR001623">
    <property type="entry name" value="DnaJ_domain"/>
</dbReference>